<organism evidence="4 5">
    <name type="scientific">Desulfitobacterium hafniense (strain Y51)</name>
    <dbReference type="NCBI Taxonomy" id="138119"/>
    <lineage>
        <taxon>Bacteria</taxon>
        <taxon>Bacillati</taxon>
        <taxon>Bacillota</taxon>
        <taxon>Clostridia</taxon>
        <taxon>Eubacteriales</taxon>
        <taxon>Desulfitobacteriaceae</taxon>
        <taxon>Desulfitobacterium</taxon>
    </lineage>
</organism>
<dbReference type="AlphaFoldDB" id="Q24ZH0"/>
<dbReference type="HOGENOM" id="CLU_775511_0_0_9"/>
<evidence type="ECO:0000256" key="1">
    <source>
        <dbReference type="SAM" id="MobiDB-lite"/>
    </source>
</evidence>
<keyword evidence="5" id="KW-1185">Reference proteome</keyword>
<evidence type="ECO:0000313" key="4">
    <source>
        <dbReference type="EMBL" id="BAE82572.1"/>
    </source>
</evidence>
<dbReference type="STRING" id="138119.DSY0783"/>
<name>Q24ZH0_DESHY</name>
<gene>
    <name evidence="4" type="ordered locus">DSY0783</name>
</gene>
<dbReference type="eggNOG" id="ENOG5032VXF">
    <property type="taxonomic scope" value="Bacteria"/>
</dbReference>
<feature type="transmembrane region" description="Helical" evidence="2">
    <location>
        <begin position="184"/>
        <end position="210"/>
    </location>
</feature>
<keyword evidence="2" id="KW-0472">Membrane</keyword>
<evidence type="ECO:0000259" key="3">
    <source>
        <dbReference type="Pfam" id="PF13240"/>
    </source>
</evidence>
<feature type="transmembrane region" description="Helical" evidence="2">
    <location>
        <begin position="259"/>
        <end position="280"/>
    </location>
</feature>
<feature type="transmembrane region" description="Helical" evidence="2">
    <location>
        <begin position="102"/>
        <end position="128"/>
    </location>
</feature>
<keyword evidence="2" id="KW-1133">Transmembrane helix</keyword>
<dbReference type="EMBL" id="AP008230">
    <property type="protein sequence ID" value="BAE82572.1"/>
    <property type="molecule type" value="Genomic_DNA"/>
</dbReference>
<evidence type="ECO:0000313" key="5">
    <source>
        <dbReference type="Proteomes" id="UP000001946"/>
    </source>
</evidence>
<accession>Q24ZH0</accession>
<protein>
    <recommendedName>
        <fullName evidence="3">Zinc-ribbon domain-containing protein</fullName>
    </recommendedName>
</protein>
<proteinExistence type="predicted"/>
<dbReference type="KEGG" id="dsy:DSY0783"/>
<feature type="compositionally biased region" description="Low complexity" evidence="1">
    <location>
        <begin position="306"/>
        <end position="326"/>
    </location>
</feature>
<feature type="region of interest" description="Disordered" evidence="1">
    <location>
        <begin position="291"/>
        <end position="384"/>
    </location>
</feature>
<dbReference type="Pfam" id="PF13240">
    <property type="entry name" value="Zn_Ribbon_1"/>
    <property type="match status" value="1"/>
</dbReference>
<keyword evidence="2" id="KW-0812">Transmembrane</keyword>
<dbReference type="Proteomes" id="UP000001946">
    <property type="component" value="Chromosome"/>
</dbReference>
<feature type="transmembrane region" description="Helical" evidence="2">
    <location>
        <begin position="231"/>
        <end position="253"/>
    </location>
</feature>
<feature type="domain" description="Zinc-ribbon" evidence="3">
    <location>
        <begin position="385"/>
        <end position="407"/>
    </location>
</feature>
<evidence type="ECO:0000256" key="2">
    <source>
        <dbReference type="SAM" id="Phobius"/>
    </source>
</evidence>
<reference evidence="4 5" key="1">
    <citation type="journal article" date="2006" name="J. Bacteriol.">
        <title>Complete genome sequence of the dehalorespiring bacterium Desulfitobacterium hafniense Y51 and comparison with Dehalococcoides ethenogenes 195.</title>
        <authorList>
            <person name="Nonaka H."/>
            <person name="Keresztes G."/>
            <person name="Shinoda Y."/>
            <person name="Ikenaga Y."/>
            <person name="Abe M."/>
            <person name="Naito K."/>
            <person name="Inatomi K."/>
            <person name="Furukawa K."/>
            <person name="Inui M."/>
            <person name="Yukawa H."/>
        </authorList>
    </citation>
    <scope>NUCLEOTIDE SEQUENCE [LARGE SCALE GENOMIC DNA]</scope>
    <source>
        <strain evidence="4 5">Y51</strain>
    </source>
</reference>
<sequence>MGYIVTWTDRMKKTIETFKRMALPLFGFFILLALVEFIITVISLSATFLPFFDMNGWNPSFSPAPYMNPNIPVPPGYEYGPSLDYAFGWEELAPFMSMLPGLLGGIAILMILSILIGSVFFTGIFHLTKKAYTEKAQFRDIKLKGLPRVLGWYAIVTLISSVAIGVGIFLAMRFESPYSLAMFGLIYMLVLMAVGLFVAPWITAAPYYMLNHNSFAFGQAFKESWHFYRRHMGPLWGAFFTLLGIQLLVNAIYRGSPDIGFILTLLTTPFLTVLPIVWVLTLEEEDQPPLIATIYSPSPGQASHDPGMGAPAEPSSPSPTDSPHTPWNTSSESVAKDSYGSASTTPLYTPPENPYSAPESPYHSPSVPSYEGTSSEESERESVNFCPTCGKKVREGASYCSQCGTKL</sequence>
<feature type="transmembrane region" description="Helical" evidence="2">
    <location>
        <begin position="149"/>
        <end position="172"/>
    </location>
</feature>
<feature type="transmembrane region" description="Helical" evidence="2">
    <location>
        <begin position="21"/>
        <end position="52"/>
    </location>
</feature>
<dbReference type="InterPro" id="IPR026870">
    <property type="entry name" value="Zinc_ribbon_dom"/>
</dbReference>